<gene>
    <name evidence="1" type="ORF">V1264_010706</name>
</gene>
<keyword evidence="2" id="KW-1185">Reference proteome</keyword>
<accession>A0AAN9G1X9</accession>
<protein>
    <submittedName>
        <fullName evidence="1">Uncharacterized protein</fullName>
    </submittedName>
</protein>
<name>A0AAN9G1X9_9CAEN</name>
<dbReference type="Proteomes" id="UP001374579">
    <property type="component" value="Unassembled WGS sequence"/>
</dbReference>
<evidence type="ECO:0000313" key="2">
    <source>
        <dbReference type="Proteomes" id="UP001374579"/>
    </source>
</evidence>
<comment type="caution">
    <text evidence="1">The sequence shown here is derived from an EMBL/GenBank/DDBJ whole genome shotgun (WGS) entry which is preliminary data.</text>
</comment>
<dbReference type="AlphaFoldDB" id="A0AAN9G1X9"/>
<dbReference type="Gene3D" id="3.40.50.300">
    <property type="entry name" value="P-loop containing nucleotide triphosphate hydrolases"/>
    <property type="match status" value="1"/>
</dbReference>
<dbReference type="EMBL" id="JBAMIC010000024">
    <property type="protein sequence ID" value="KAK7090980.1"/>
    <property type="molecule type" value="Genomic_DNA"/>
</dbReference>
<sequence>MEKVKDYENYWLKRVDDWYPELNQRVYFVPNVHMNRLHYETHAIARQDVFTTHPPAKDRPRGQKGIALSDAEDDLETQRILDCVRAIADDALQQRFFVLTQLGFDNYLSELLNNIAASLFPRAADFDNEQLSRGEFDLLLIHATHGLLVGELKSIGDKFRGRSLTEKEVKATEKRIRKGLKQLDKEEKVLKHLTKDLQQPPRVRKTLLLPNLQQSQLFEVFDRVPQLKQDMRTCLDPYKDSLEPEDLCLLADDVPERETSYDITDEIMTRLTEWFERVLLAAGPDESFSQYKLTVARFAGPASTVPVYCVNEPRESLHYHLHTEGQAVSLTAARYTHRLVLHPSQVNLLRQDEPRVFLFGPPGTGKTIILVLKALQWLQAGFQVIVLSAHLASQAASYMIEHQVRQMAGEEDAKRLLLLVTDKSRVLEELQKLVDEEGRLFVIADEAGWYRERHLCDDLNEKVPKLHLWAAHCRKYKPPECLELFTLNQPLRFPPVVMREIQKTNVFKKYSSPYQERTVSDAPMPADGPPVRYVYHQGEGHSEGSPGECVQCGVQVAKELVKLGVGQNEVDDIDTTSVPSPDPLLFKDVLLVTYIKDPFAGVITPAGGIIDGLRLVNIPVTIVRNEDSKAVADLASMTQDVVMAAEFSVVGGLERKIVVVVDSPIYDDRFYSTSRCTSQLIWVTVP</sequence>
<dbReference type="SUPFAM" id="SSF52540">
    <property type="entry name" value="P-loop containing nucleoside triphosphate hydrolases"/>
    <property type="match status" value="2"/>
</dbReference>
<reference evidence="1 2" key="1">
    <citation type="submission" date="2024-02" db="EMBL/GenBank/DDBJ databases">
        <title>Chromosome-scale genome assembly of the rough periwinkle Littorina saxatilis.</title>
        <authorList>
            <person name="De Jode A."/>
            <person name="Faria R."/>
            <person name="Formenti G."/>
            <person name="Sims Y."/>
            <person name="Smith T.P."/>
            <person name="Tracey A."/>
            <person name="Wood J.M.D."/>
            <person name="Zagrodzka Z.B."/>
            <person name="Johannesson K."/>
            <person name="Butlin R.K."/>
            <person name="Leder E.H."/>
        </authorList>
    </citation>
    <scope>NUCLEOTIDE SEQUENCE [LARGE SCALE GENOMIC DNA]</scope>
    <source>
        <strain evidence="1">Snail1</strain>
        <tissue evidence="1">Muscle</tissue>
    </source>
</reference>
<proteinExistence type="predicted"/>
<evidence type="ECO:0000313" key="1">
    <source>
        <dbReference type="EMBL" id="KAK7090980.1"/>
    </source>
</evidence>
<dbReference type="InterPro" id="IPR027417">
    <property type="entry name" value="P-loop_NTPase"/>
</dbReference>
<organism evidence="1 2">
    <name type="scientific">Littorina saxatilis</name>
    <dbReference type="NCBI Taxonomy" id="31220"/>
    <lineage>
        <taxon>Eukaryota</taxon>
        <taxon>Metazoa</taxon>
        <taxon>Spiralia</taxon>
        <taxon>Lophotrochozoa</taxon>
        <taxon>Mollusca</taxon>
        <taxon>Gastropoda</taxon>
        <taxon>Caenogastropoda</taxon>
        <taxon>Littorinimorpha</taxon>
        <taxon>Littorinoidea</taxon>
        <taxon>Littorinidae</taxon>
        <taxon>Littorina</taxon>
    </lineage>
</organism>